<accession>A0ABW2MYS4</accession>
<organism evidence="1 2">
    <name type="scientific">Nocardioides astragali</name>
    <dbReference type="NCBI Taxonomy" id="1776736"/>
    <lineage>
        <taxon>Bacteria</taxon>
        <taxon>Bacillati</taxon>
        <taxon>Actinomycetota</taxon>
        <taxon>Actinomycetes</taxon>
        <taxon>Propionibacteriales</taxon>
        <taxon>Nocardioidaceae</taxon>
        <taxon>Nocardioides</taxon>
    </lineage>
</organism>
<name>A0ABW2MYS4_9ACTN</name>
<proteinExistence type="predicted"/>
<comment type="caution">
    <text evidence="1">The sequence shown here is derived from an EMBL/GenBank/DDBJ whole genome shotgun (WGS) entry which is preliminary data.</text>
</comment>
<dbReference type="InterPro" id="IPR007061">
    <property type="entry name" value="MST-like"/>
</dbReference>
<dbReference type="Proteomes" id="UP001596524">
    <property type="component" value="Unassembled WGS sequence"/>
</dbReference>
<dbReference type="RefSeq" id="WP_255890457.1">
    <property type="nucleotide sequence ID" value="NZ_JAFMZM010000003.1"/>
</dbReference>
<reference evidence="2" key="1">
    <citation type="journal article" date="2019" name="Int. J. Syst. Evol. Microbiol.">
        <title>The Global Catalogue of Microorganisms (GCM) 10K type strain sequencing project: providing services to taxonomists for standard genome sequencing and annotation.</title>
        <authorList>
            <consortium name="The Broad Institute Genomics Platform"/>
            <consortium name="The Broad Institute Genome Sequencing Center for Infectious Disease"/>
            <person name="Wu L."/>
            <person name="Ma J."/>
        </authorList>
    </citation>
    <scope>NUCLEOTIDE SEQUENCE [LARGE SCALE GENOMIC DNA]</scope>
    <source>
        <strain evidence="2">FCH27</strain>
    </source>
</reference>
<dbReference type="Gene3D" id="1.20.120.450">
    <property type="entry name" value="dinb family like domain"/>
    <property type="match status" value="1"/>
</dbReference>
<evidence type="ECO:0000313" key="1">
    <source>
        <dbReference type="EMBL" id="MFC7358770.1"/>
    </source>
</evidence>
<dbReference type="SUPFAM" id="SSF109854">
    <property type="entry name" value="DinB/YfiT-like putative metalloenzymes"/>
    <property type="match status" value="1"/>
</dbReference>
<gene>
    <name evidence="1" type="ORF">ACFQO6_00705</name>
</gene>
<sequence length="205" mass="22967">MTDLLDPKTALRHYLQDAREALLWKLEGLGERDLRLPRTPTGTNLLGIVRHVANVEIGYFGSTFGREWPDPGAAVLVDDDDYDTDPQADWWVPAEVSAAEVVKFYRDVWAFSDATIADLPLDARGAVPWWSEERREVSLQRIIVHVISDTTRHAGHADILREEIDGAAGMKVAATNLPEVDWPAYVIRLTRVAEEFPADGPALRK</sequence>
<dbReference type="EMBL" id="JBHTCH010000001">
    <property type="protein sequence ID" value="MFC7358770.1"/>
    <property type="molecule type" value="Genomic_DNA"/>
</dbReference>
<evidence type="ECO:0000313" key="2">
    <source>
        <dbReference type="Proteomes" id="UP001596524"/>
    </source>
</evidence>
<dbReference type="InterPro" id="IPR034660">
    <property type="entry name" value="DinB/YfiT-like"/>
</dbReference>
<protein>
    <submittedName>
        <fullName evidence="1">DinB family protein</fullName>
    </submittedName>
</protein>
<keyword evidence="2" id="KW-1185">Reference proteome</keyword>
<dbReference type="Pfam" id="PF04978">
    <property type="entry name" value="MST"/>
    <property type="match status" value="1"/>
</dbReference>